<keyword evidence="3" id="KW-0547">Nucleotide-binding</keyword>
<keyword evidence="6" id="KW-0573">Peptidoglycan synthesis</keyword>
<evidence type="ECO:0000256" key="7">
    <source>
        <dbReference type="ARBA" id="ARBA00023306"/>
    </source>
</evidence>
<gene>
    <name evidence="12" type="ORF">H5P27_07045</name>
</gene>
<keyword evidence="4" id="KW-0067">ATP-binding</keyword>
<dbReference type="InterPro" id="IPR013221">
    <property type="entry name" value="Mur_ligase_cen"/>
</dbReference>
<evidence type="ECO:0000313" key="12">
    <source>
        <dbReference type="EMBL" id="MBC2605795.1"/>
    </source>
</evidence>
<keyword evidence="7" id="KW-0131">Cell cycle</keyword>
<dbReference type="InterPro" id="IPR000713">
    <property type="entry name" value="Mur_ligase_N"/>
</dbReference>
<protein>
    <submittedName>
        <fullName evidence="12">Mur ligase</fullName>
    </submittedName>
</protein>
<accession>A0A7X1E7I9</accession>
<dbReference type="Proteomes" id="UP000526501">
    <property type="component" value="Unassembled WGS sequence"/>
</dbReference>
<dbReference type="SUPFAM" id="SSF51984">
    <property type="entry name" value="MurCD N-terminal domain"/>
    <property type="match status" value="1"/>
</dbReference>
<evidence type="ECO:0000256" key="5">
    <source>
        <dbReference type="ARBA" id="ARBA00022960"/>
    </source>
</evidence>
<dbReference type="EMBL" id="JACHVC010000007">
    <property type="protein sequence ID" value="MBC2605795.1"/>
    <property type="molecule type" value="Genomic_DNA"/>
</dbReference>
<dbReference type="GO" id="GO:0008360">
    <property type="term" value="P:regulation of cell shape"/>
    <property type="evidence" value="ECO:0007669"/>
    <property type="project" value="UniProtKB-KW"/>
</dbReference>
<evidence type="ECO:0000259" key="11">
    <source>
        <dbReference type="Pfam" id="PF08245"/>
    </source>
</evidence>
<evidence type="ECO:0000256" key="3">
    <source>
        <dbReference type="ARBA" id="ARBA00022741"/>
    </source>
</evidence>
<keyword evidence="5" id="KW-0133">Cell shape</keyword>
<organism evidence="12 13">
    <name type="scientific">Pelagicoccus albus</name>
    <dbReference type="NCBI Taxonomy" id="415222"/>
    <lineage>
        <taxon>Bacteria</taxon>
        <taxon>Pseudomonadati</taxon>
        <taxon>Verrucomicrobiota</taxon>
        <taxon>Opitutia</taxon>
        <taxon>Puniceicoccales</taxon>
        <taxon>Pelagicoccaceae</taxon>
        <taxon>Pelagicoccus</taxon>
    </lineage>
</organism>
<dbReference type="SUPFAM" id="SSF53244">
    <property type="entry name" value="MurD-like peptide ligases, peptide-binding domain"/>
    <property type="match status" value="1"/>
</dbReference>
<name>A0A7X1E7I9_9BACT</name>
<comment type="caution">
    <text evidence="12">The sequence shown here is derived from an EMBL/GenBank/DDBJ whole genome shotgun (WGS) entry which is preliminary data.</text>
</comment>
<dbReference type="Pfam" id="PF08245">
    <property type="entry name" value="Mur_ligase_M"/>
    <property type="match status" value="1"/>
</dbReference>
<dbReference type="Gene3D" id="3.40.1190.10">
    <property type="entry name" value="Mur-like, catalytic domain"/>
    <property type="match status" value="1"/>
</dbReference>
<dbReference type="GO" id="GO:0016881">
    <property type="term" value="F:acid-amino acid ligase activity"/>
    <property type="evidence" value="ECO:0007669"/>
    <property type="project" value="InterPro"/>
</dbReference>
<dbReference type="InterPro" id="IPR004101">
    <property type="entry name" value="Mur_ligase_C"/>
</dbReference>
<feature type="domain" description="Mur ligase central" evidence="11">
    <location>
        <begin position="110"/>
        <end position="296"/>
    </location>
</feature>
<dbReference type="InterPro" id="IPR036615">
    <property type="entry name" value="Mur_ligase_C_dom_sf"/>
</dbReference>
<proteinExistence type="predicted"/>
<evidence type="ECO:0000256" key="2">
    <source>
        <dbReference type="ARBA" id="ARBA00022618"/>
    </source>
</evidence>
<sequence length="471" mass="51796">MRIYFLGIAGTAMGNAALLLRAMGHEVMGCDQAVFPPMSTLLEEAGIEIMQGYSADRLRELDPDLVVVGNAYSRGNEEVEFLLQSRSIDYASLPEVILRHVLSKRRNIVITGTHGKTTTTALTSFLLEQANANPGYMIGGAPLDPEKGWSVGQDGGAFVIEGDEYDSAFFDKRSKFIHYLPNIVVLNNLEFDHADIFRDLQDVKRTFSHLLRLIPSNGYLLVNSDDENALSLSELDFTTVYRVGLSGNSDLCIGNYETTPLGSRFDLFWQGKLWQSVDWRLTGLFNARNAAMASLAAALSQTEDPLGFDLKSLDGFRGVKRRQQIRVERKGLTVIEDFGHHATAVRDTLSALRSRFPDTKIVACFEPRSNTSRLEIMRAPTIEALSNADLAYIGAVKSGNSVGVELMDTSSLAADLREAGTEAKAFENNEDLYRALRSLAGTSDGKTLVIFFTNGSFGGVIDRFVSLCQEA</sequence>
<evidence type="ECO:0000259" key="10">
    <source>
        <dbReference type="Pfam" id="PF02875"/>
    </source>
</evidence>
<dbReference type="AlphaFoldDB" id="A0A7X1E7I9"/>
<evidence type="ECO:0000256" key="4">
    <source>
        <dbReference type="ARBA" id="ARBA00022840"/>
    </source>
</evidence>
<feature type="domain" description="Mur ligase N-terminal catalytic" evidence="9">
    <location>
        <begin position="2"/>
        <end position="81"/>
    </location>
</feature>
<dbReference type="InterPro" id="IPR036565">
    <property type="entry name" value="Mur-like_cat_sf"/>
</dbReference>
<dbReference type="PANTHER" id="PTHR43445">
    <property type="entry name" value="UDP-N-ACETYLMURAMATE--L-ALANINE LIGASE-RELATED"/>
    <property type="match status" value="1"/>
</dbReference>
<dbReference type="Gene3D" id="3.90.190.20">
    <property type="entry name" value="Mur ligase, C-terminal domain"/>
    <property type="match status" value="1"/>
</dbReference>
<dbReference type="GO" id="GO:0071555">
    <property type="term" value="P:cell wall organization"/>
    <property type="evidence" value="ECO:0007669"/>
    <property type="project" value="UniProtKB-KW"/>
</dbReference>
<keyword evidence="1 12" id="KW-0436">Ligase</keyword>
<reference evidence="12 13" key="1">
    <citation type="submission" date="2020-07" db="EMBL/GenBank/DDBJ databases">
        <authorList>
            <person name="Feng X."/>
        </authorList>
    </citation>
    <scope>NUCLEOTIDE SEQUENCE [LARGE SCALE GENOMIC DNA]</scope>
    <source>
        <strain evidence="12 13">JCM23202</strain>
    </source>
</reference>
<evidence type="ECO:0000259" key="9">
    <source>
        <dbReference type="Pfam" id="PF01225"/>
    </source>
</evidence>
<keyword evidence="8" id="KW-0961">Cell wall biogenesis/degradation</keyword>
<dbReference type="Pfam" id="PF02875">
    <property type="entry name" value="Mur_ligase_C"/>
    <property type="match status" value="1"/>
</dbReference>
<dbReference type="GO" id="GO:0051301">
    <property type="term" value="P:cell division"/>
    <property type="evidence" value="ECO:0007669"/>
    <property type="project" value="UniProtKB-KW"/>
</dbReference>
<dbReference type="GO" id="GO:0005524">
    <property type="term" value="F:ATP binding"/>
    <property type="evidence" value="ECO:0007669"/>
    <property type="project" value="UniProtKB-KW"/>
</dbReference>
<dbReference type="RefSeq" id="WP_185659688.1">
    <property type="nucleotide sequence ID" value="NZ_CAWPOO010000007.1"/>
</dbReference>
<feature type="domain" description="Mur ligase C-terminal" evidence="10">
    <location>
        <begin position="321"/>
        <end position="444"/>
    </location>
</feature>
<evidence type="ECO:0000256" key="6">
    <source>
        <dbReference type="ARBA" id="ARBA00022984"/>
    </source>
</evidence>
<keyword evidence="2" id="KW-0132">Cell division</keyword>
<evidence type="ECO:0000256" key="8">
    <source>
        <dbReference type="ARBA" id="ARBA00023316"/>
    </source>
</evidence>
<evidence type="ECO:0000313" key="13">
    <source>
        <dbReference type="Proteomes" id="UP000526501"/>
    </source>
</evidence>
<dbReference type="SUPFAM" id="SSF53623">
    <property type="entry name" value="MurD-like peptide ligases, catalytic domain"/>
    <property type="match status" value="1"/>
</dbReference>
<keyword evidence="13" id="KW-1185">Reference proteome</keyword>
<dbReference type="InterPro" id="IPR050061">
    <property type="entry name" value="MurCDEF_pg_biosynth"/>
</dbReference>
<evidence type="ECO:0000256" key="1">
    <source>
        <dbReference type="ARBA" id="ARBA00022598"/>
    </source>
</evidence>
<dbReference type="Pfam" id="PF01225">
    <property type="entry name" value="Mur_ligase"/>
    <property type="match status" value="1"/>
</dbReference>
<dbReference type="Gene3D" id="3.40.50.720">
    <property type="entry name" value="NAD(P)-binding Rossmann-like Domain"/>
    <property type="match status" value="1"/>
</dbReference>
<dbReference type="PANTHER" id="PTHR43445:SF5">
    <property type="entry name" value="UDP-N-ACETYLMURAMATE--L-ALANYL-GAMMA-D-GLUTAMYL-MESO-2,6-DIAMINOHEPTANDIOATE LIGASE"/>
    <property type="match status" value="1"/>
</dbReference>
<dbReference type="GO" id="GO:0009252">
    <property type="term" value="P:peptidoglycan biosynthetic process"/>
    <property type="evidence" value="ECO:0007669"/>
    <property type="project" value="UniProtKB-KW"/>
</dbReference>